<comment type="caution">
    <text evidence="1">The sequence shown here is derived from an EMBL/GenBank/DDBJ whole genome shotgun (WGS) entry which is preliminary data.</text>
</comment>
<reference evidence="1 2" key="1">
    <citation type="submission" date="2019-02" db="EMBL/GenBank/DDBJ databases">
        <title>Deep-cultivation of Planctomycetes and their phenomic and genomic characterization uncovers novel biology.</title>
        <authorList>
            <person name="Wiegand S."/>
            <person name="Jogler M."/>
            <person name="Boedeker C."/>
            <person name="Pinto D."/>
            <person name="Vollmers J."/>
            <person name="Rivas-Marin E."/>
            <person name="Kohn T."/>
            <person name="Peeters S.H."/>
            <person name="Heuer A."/>
            <person name="Rast P."/>
            <person name="Oberbeckmann S."/>
            <person name="Bunk B."/>
            <person name="Jeske O."/>
            <person name="Meyerdierks A."/>
            <person name="Storesund J.E."/>
            <person name="Kallscheuer N."/>
            <person name="Luecker S."/>
            <person name="Lage O.M."/>
            <person name="Pohl T."/>
            <person name="Merkel B.J."/>
            <person name="Hornburger P."/>
            <person name="Mueller R.-W."/>
            <person name="Bruemmer F."/>
            <person name="Labrenz M."/>
            <person name="Spormann A.M."/>
            <person name="Op Den Camp H."/>
            <person name="Overmann J."/>
            <person name="Amann R."/>
            <person name="Jetten M.S.M."/>
            <person name="Mascher T."/>
            <person name="Medema M.H."/>
            <person name="Devos D.P."/>
            <person name="Kaster A.-K."/>
            <person name="Ovreas L."/>
            <person name="Rohde M."/>
            <person name="Galperin M.Y."/>
            <person name="Jogler C."/>
        </authorList>
    </citation>
    <scope>NUCLEOTIDE SEQUENCE [LARGE SCALE GENOMIC DNA]</scope>
    <source>
        <strain evidence="1 2">Enr8</strain>
    </source>
</reference>
<dbReference type="OrthoDB" id="9893892at2"/>
<evidence type="ECO:0000313" key="1">
    <source>
        <dbReference type="EMBL" id="TWT38375.1"/>
    </source>
</evidence>
<dbReference type="Proteomes" id="UP000318878">
    <property type="component" value="Unassembled WGS sequence"/>
</dbReference>
<organism evidence="1 2">
    <name type="scientific">Blastopirellula retiformator</name>
    <dbReference type="NCBI Taxonomy" id="2527970"/>
    <lineage>
        <taxon>Bacteria</taxon>
        <taxon>Pseudomonadati</taxon>
        <taxon>Planctomycetota</taxon>
        <taxon>Planctomycetia</taxon>
        <taxon>Pirellulales</taxon>
        <taxon>Pirellulaceae</taxon>
        <taxon>Blastopirellula</taxon>
    </lineage>
</organism>
<keyword evidence="2" id="KW-1185">Reference proteome</keyword>
<dbReference type="AlphaFoldDB" id="A0A5C5VKL6"/>
<gene>
    <name evidence="1" type="ORF">Enr8_00670</name>
</gene>
<protein>
    <recommendedName>
        <fullName evidence="3">Lipoprotein</fullName>
    </recommendedName>
</protein>
<name>A0A5C5VKL6_9BACT</name>
<dbReference type="RefSeq" id="WP_146428637.1">
    <property type="nucleotide sequence ID" value="NZ_SJPF01000001.1"/>
</dbReference>
<dbReference type="EMBL" id="SJPF01000001">
    <property type="protein sequence ID" value="TWT38375.1"/>
    <property type="molecule type" value="Genomic_DNA"/>
</dbReference>
<evidence type="ECO:0000313" key="2">
    <source>
        <dbReference type="Proteomes" id="UP000318878"/>
    </source>
</evidence>
<proteinExistence type="predicted"/>
<dbReference type="PROSITE" id="PS51257">
    <property type="entry name" value="PROKAR_LIPOPROTEIN"/>
    <property type="match status" value="1"/>
</dbReference>
<evidence type="ECO:0008006" key="3">
    <source>
        <dbReference type="Google" id="ProtNLM"/>
    </source>
</evidence>
<accession>A0A5C5VKL6</accession>
<sequence>MNGKFALATLVGVWLAISGCGLDFDSIVTPTPEKIRLLEESAQLKIPTSSTPLLWRESHGIDMAIWLKMKIPAADLASFFAASPINPKELSSSDSSRIDDFRGFFAAPPKKYRAGQYKLPQAQCLNVLIDEDDPAEKIVYLMWHET</sequence>